<evidence type="ECO:0000256" key="1">
    <source>
        <dbReference type="SAM" id="SignalP"/>
    </source>
</evidence>
<feature type="signal peptide" evidence="1">
    <location>
        <begin position="1"/>
        <end position="16"/>
    </location>
</feature>
<dbReference type="OMA" id="HACSATI"/>
<organism evidence="2 3">
    <name type="scientific">Cochliobolus sativus (strain ND90Pr / ATCC 201652)</name>
    <name type="common">Common root rot and spot blotch fungus</name>
    <name type="synonym">Bipolaris sorokiniana</name>
    <dbReference type="NCBI Taxonomy" id="665912"/>
    <lineage>
        <taxon>Eukaryota</taxon>
        <taxon>Fungi</taxon>
        <taxon>Dikarya</taxon>
        <taxon>Ascomycota</taxon>
        <taxon>Pezizomycotina</taxon>
        <taxon>Dothideomycetes</taxon>
        <taxon>Pleosporomycetidae</taxon>
        <taxon>Pleosporales</taxon>
        <taxon>Pleosporineae</taxon>
        <taxon>Pleosporaceae</taxon>
        <taxon>Bipolaris</taxon>
    </lineage>
</organism>
<feature type="chain" id="PRO_5004025712" description="Ubiquitin 3 binding protein But2 C-terminal domain-containing protein" evidence="1">
    <location>
        <begin position="17"/>
        <end position="236"/>
    </location>
</feature>
<accession>M2T8B6</accession>
<dbReference type="HOGENOM" id="CLU_105487_0_0_1"/>
<reference evidence="2 3" key="1">
    <citation type="journal article" date="2012" name="PLoS Pathog.">
        <title>Diverse lifestyles and strategies of plant pathogenesis encoded in the genomes of eighteen Dothideomycetes fungi.</title>
        <authorList>
            <person name="Ohm R.A."/>
            <person name="Feau N."/>
            <person name="Henrissat B."/>
            <person name="Schoch C.L."/>
            <person name="Horwitz B.A."/>
            <person name="Barry K.W."/>
            <person name="Condon B.J."/>
            <person name="Copeland A.C."/>
            <person name="Dhillon B."/>
            <person name="Glaser F."/>
            <person name="Hesse C.N."/>
            <person name="Kosti I."/>
            <person name="LaButti K."/>
            <person name="Lindquist E.A."/>
            <person name="Lucas S."/>
            <person name="Salamov A.A."/>
            <person name="Bradshaw R.E."/>
            <person name="Ciuffetti L."/>
            <person name="Hamelin R.C."/>
            <person name="Kema G.H.J."/>
            <person name="Lawrence C."/>
            <person name="Scott J.A."/>
            <person name="Spatafora J.W."/>
            <person name="Turgeon B.G."/>
            <person name="de Wit P.J.G.M."/>
            <person name="Zhong S."/>
            <person name="Goodwin S.B."/>
            <person name="Grigoriev I.V."/>
        </authorList>
    </citation>
    <scope>NUCLEOTIDE SEQUENCE [LARGE SCALE GENOMIC DNA]</scope>
    <source>
        <strain evidence="3">ND90Pr / ATCC 201652</strain>
    </source>
</reference>
<dbReference type="eggNOG" id="ENOG502T4H2">
    <property type="taxonomic scope" value="Eukaryota"/>
</dbReference>
<keyword evidence="3" id="KW-1185">Reference proteome</keyword>
<evidence type="ECO:0008006" key="4">
    <source>
        <dbReference type="Google" id="ProtNLM"/>
    </source>
</evidence>
<dbReference type="KEGG" id="bsc:COCSADRAFT_87743"/>
<reference evidence="3" key="2">
    <citation type="journal article" date="2013" name="PLoS Genet.">
        <title>Comparative genome structure, secondary metabolite, and effector coding capacity across Cochliobolus pathogens.</title>
        <authorList>
            <person name="Condon B.J."/>
            <person name="Leng Y."/>
            <person name="Wu D."/>
            <person name="Bushley K.E."/>
            <person name="Ohm R.A."/>
            <person name="Otillar R."/>
            <person name="Martin J."/>
            <person name="Schackwitz W."/>
            <person name="Grimwood J."/>
            <person name="MohdZainudin N."/>
            <person name="Xue C."/>
            <person name="Wang R."/>
            <person name="Manning V.A."/>
            <person name="Dhillon B."/>
            <person name="Tu Z.J."/>
            <person name="Steffenson B.J."/>
            <person name="Salamov A."/>
            <person name="Sun H."/>
            <person name="Lowry S."/>
            <person name="LaButti K."/>
            <person name="Han J."/>
            <person name="Copeland A."/>
            <person name="Lindquist E."/>
            <person name="Barry K."/>
            <person name="Schmutz J."/>
            <person name="Baker S.E."/>
            <person name="Ciuffetti L.M."/>
            <person name="Grigoriev I.V."/>
            <person name="Zhong S."/>
            <person name="Turgeon B.G."/>
        </authorList>
    </citation>
    <scope>NUCLEOTIDE SEQUENCE [LARGE SCALE GENOMIC DNA]</scope>
    <source>
        <strain evidence="3">ND90Pr / ATCC 201652</strain>
    </source>
</reference>
<evidence type="ECO:0000313" key="2">
    <source>
        <dbReference type="EMBL" id="EMD65187.1"/>
    </source>
</evidence>
<sequence>MQLITPFFLLIAGVTASPLIGINVGGLSVGVALSSPLINLSLETSKSSSAVATSTKGTTTTATTAPTITAASQPTMPSSFSAPVQGQGILTLDNLPAMPAVIDKSLSGVLGVVYGLLSGVCSTDYKCTITVAGSIQSLLVDGDKYAMNSTISAWCDQGRCYGSADIPLTATAPFIITCDHLTGGTSACSATISGAASAIFTNGRQTLELWGWITPAGYCKDGICVASITAVGDPMY</sequence>
<keyword evidence="1" id="KW-0732">Signal</keyword>
<dbReference type="OrthoDB" id="3694481at2759"/>
<dbReference type="RefSeq" id="XP_007699655.1">
    <property type="nucleotide sequence ID" value="XM_007701465.1"/>
</dbReference>
<dbReference type="AlphaFoldDB" id="M2T8B6"/>
<proteinExistence type="predicted"/>
<evidence type="ECO:0000313" key="3">
    <source>
        <dbReference type="Proteomes" id="UP000016934"/>
    </source>
</evidence>
<protein>
    <recommendedName>
        <fullName evidence="4">Ubiquitin 3 binding protein But2 C-terminal domain-containing protein</fullName>
    </recommendedName>
</protein>
<dbReference type="Proteomes" id="UP000016934">
    <property type="component" value="Unassembled WGS sequence"/>
</dbReference>
<gene>
    <name evidence="2" type="ORF">COCSADRAFT_87743</name>
</gene>
<dbReference type="EMBL" id="KB445642">
    <property type="protein sequence ID" value="EMD65187.1"/>
    <property type="molecule type" value="Genomic_DNA"/>
</dbReference>
<name>M2T8B6_COCSN</name>
<dbReference type="GeneID" id="19141204"/>